<dbReference type="PANTHER" id="PTHR46558">
    <property type="entry name" value="TRACRIPTIONAL REGULATORY PROTEIN-RELATED-RELATED"/>
    <property type="match status" value="1"/>
</dbReference>
<organism evidence="3 4">
    <name type="scientific">Planococcus massiliensis</name>
    <dbReference type="NCBI Taxonomy" id="1499687"/>
    <lineage>
        <taxon>Bacteria</taxon>
        <taxon>Bacillati</taxon>
        <taxon>Bacillota</taxon>
        <taxon>Bacilli</taxon>
        <taxon>Bacillales</taxon>
        <taxon>Caryophanaceae</taxon>
        <taxon>Planococcus</taxon>
    </lineage>
</organism>
<dbReference type="InterPro" id="IPR010982">
    <property type="entry name" value="Lambda_DNA-bd_dom_sf"/>
</dbReference>
<dbReference type="GO" id="GO:0003677">
    <property type="term" value="F:DNA binding"/>
    <property type="evidence" value="ECO:0007669"/>
    <property type="project" value="UniProtKB-KW"/>
</dbReference>
<dbReference type="PANTHER" id="PTHR46558:SF4">
    <property type="entry name" value="DNA-BIDING PHAGE PROTEIN"/>
    <property type="match status" value="1"/>
</dbReference>
<sequence length="71" mass="8221">MLKNRVKELRARYGFTQSDLGKRVDVTRQTIAFIEKGEFSPSITLALKLAHSLETTVDDLFWLEGEDYDEK</sequence>
<dbReference type="Proteomes" id="UP000043699">
    <property type="component" value="Unassembled WGS sequence"/>
</dbReference>
<gene>
    <name evidence="3" type="ORF">BN1080_02145</name>
</gene>
<reference evidence="3 4" key="1">
    <citation type="submission" date="2014-09" db="EMBL/GenBank/DDBJ databases">
        <authorList>
            <person name="Urmite Genomes Urmite Genomes"/>
        </authorList>
    </citation>
    <scope>NUCLEOTIDE SEQUENCE [LARGE SCALE GENOMIC DNA]</scope>
    <source>
        <strain evidence="3 4">ES2</strain>
    </source>
</reference>
<feature type="domain" description="HTH cro/C1-type" evidence="2">
    <location>
        <begin position="6"/>
        <end position="60"/>
    </location>
</feature>
<evidence type="ECO:0000256" key="1">
    <source>
        <dbReference type="ARBA" id="ARBA00023125"/>
    </source>
</evidence>
<proteinExistence type="predicted"/>
<evidence type="ECO:0000313" key="3">
    <source>
        <dbReference type="EMBL" id="CEG23198.1"/>
    </source>
</evidence>
<dbReference type="OrthoDB" id="6386941at2"/>
<dbReference type="InterPro" id="IPR001387">
    <property type="entry name" value="Cro/C1-type_HTH"/>
</dbReference>
<dbReference type="PROSITE" id="PS50943">
    <property type="entry name" value="HTH_CROC1"/>
    <property type="match status" value="1"/>
</dbReference>
<dbReference type="RefSeq" id="WP_052651982.1">
    <property type="nucleotide sequence ID" value="NZ_CCXS01000001.1"/>
</dbReference>
<dbReference type="EMBL" id="CCXS01000001">
    <property type="protein sequence ID" value="CEG23198.1"/>
    <property type="molecule type" value="Genomic_DNA"/>
</dbReference>
<keyword evidence="1" id="KW-0238">DNA-binding</keyword>
<dbReference type="SMART" id="SM00530">
    <property type="entry name" value="HTH_XRE"/>
    <property type="match status" value="1"/>
</dbReference>
<protein>
    <submittedName>
        <fullName evidence="3">Anaerobic benzoate catabolism transcriptional regulator</fullName>
    </submittedName>
</protein>
<accession>A0A098ELN4</accession>
<dbReference type="SUPFAM" id="SSF47413">
    <property type="entry name" value="lambda repressor-like DNA-binding domains"/>
    <property type="match status" value="1"/>
</dbReference>
<evidence type="ECO:0000313" key="4">
    <source>
        <dbReference type="Proteomes" id="UP000043699"/>
    </source>
</evidence>
<dbReference type="CDD" id="cd00093">
    <property type="entry name" value="HTH_XRE"/>
    <property type="match status" value="1"/>
</dbReference>
<dbReference type="Pfam" id="PF01381">
    <property type="entry name" value="HTH_3"/>
    <property type="match status" value="1"/>
</dbReference>
<keyword evidence="4" id="KW-1185">Reference proteome</keyword>
<dbReference type="AlphaFoldDB" id="A0A098ELN4"/>
<dbReference type="STRING" id="1499687.BN1080_02145"/>
<dbReference type="Gene3D" id="1.10.260.40">
    <property type="entry name" value="lambda repressor-like DNA-binding domains"/>
    <property type="match status" value="1"/>
</dbReference>
<evidence type="ECO:0000259" key="2">
    <source>
        <dbReference type="PROSITE" id="PS50943"/>
    </source>
</evidence>
<name>A0A098ELN4_9BACL</name>